<protein>
    <submittedName>
        <fullName evidence="3">Uncharacterized protein</fullName>
    </submittedName>
</protein>
<feature type="compositionally biased region" description="Pro residues" evidence="1">
    <location>
        <begin position="215"/>
        <end position="224"/>
    </location>
</feature>
<accession>A0A9W6QDX0</accession>
<keyword evidence="2" id="KW-0472">Membrane</keyword>
<dbReference type="RefSeq" id="WP_285739965.1">
    <property type="nucleotide sequence ID" value="NZ_BSSA01000034.1"/>
</dbReference>
<sequence length="234" mass="24514">MNPEELREQLPGAAELAEPPELDTALLVRRVRRGRLARRALTGGTALALAAAAVLGAVRWSGPGGGADAAGPSDDPYACGRRPPLAGPATANGVTLSVASVRRAGHDAGPVIEAGFRTDRAFEAIGSPPNYLEVLYLRDGVVVGGGPVLKRPGDRYEPGVDAVGYVYHLTPDSPLRVPLGARDGLCPSVRWSQVWAEPGRYEVVLLVDPPVELNAPPPSGPPQPRLVARAPFPR</sequence>
<feature type="region of interest" description="Disordered" evidence="1">
    <location>
        <begin position="65"/>
        <end position="84"/>
    </location>
</feature>
<reference evidence="3" key="1">
    <citation type="submission" date="2023-02" db="EMBL/GenBank/DDBJ databases">
        <title>Kitasatospora phosalacinea NBRC 14627.</title>
        <authorList>
            <person name="Ichikawa N."/>
            <person name="Sato H."/>
            <person name="Tonouchi N."/>
        </authorList>
    </citation>
    <scope>NUCLEOTIDE SEQUENCE</scope>
    <source>
        <strain evidence="3">NBRC 14627</strain>
    </source>
</reference>
<feature type="region of interest" description="Disordered" evidence="1">
    <location>
        <begin position="213"/>
        <end position="234"/>
    </location>
</feature>
<feature type="transmembrane region" description="Helical" evidence="2">
    <location>
        <begin position="40"/>
        <end position="60"/>
    </location>
</feature>
<dbReference type="AlphaFoldDB" id="A0A9W6QDX0"/>
<evidence type="ECO:0000313" key="4">
    <source>
        <dbReference type="Proteomes" id="UP001165041"/>
    </source>
</evidence>
<dbReference type="Proteomes" id="UP001165041">
    <property type="component" value="Unassembled WGS sequence"/>
</dbReference>
<organism evidence="3 4">
    <name type="scientific">Kitasatospora phosalacinea</name>
    <dbReference type="NCBI Taxonomy" id="2065"/>
    <lineage>
        <taxon>Bacteria</taxon>
        <taxon>Bacillati</taxon>
        <taxon>Actinomycetota</taxon>
        <taxon>Actinomycetes</taxon>
        <taxon>Kitasatosporales</taxon>
        <taxon>Streptomycetaceae</taxon>
        <taxon>Kitasatospora</taxon>
    </lineage>
</organism>
<keyword evidence="2" id="KW-0812">Transmembrane</keyword>
<name>A0A9W6QDX0_9ACTN</name>
<evidence type="ECO:0000256" key="2">
    <source>
        <dbReference type="SAM" id="Phobius"/>
    </source>
</evidence>
<dbReference type="EMBL" id="BSSA01000034">
    <property type="protein sequence ID" value="GLW74369.1"/>
    <property type="molecule type" value="Genomic_DNA"/>
</dbReference>
<evidence type="ECO:0000313" key="3">
    <source>
        <dbReference type="EMBL" id="GLW74369.1"/>
    </source>
</evidence>
<evidence type="ECO:0000256" key="1">
    <source>
        <dbReference type="SAM" id="MobiDB-lite"/>
    </source>
</evidence>
<keyword evidence="2" id="KW-1133">Transmembrane helix</keyword>
<gene>
    <name evidence="3" type="ORF">Kpho02_66670</name>
</gene>
<comment type="caution">
    <text evidence="3">The sequence shown here is derived from an EMBL/GenBank/DDBJ whole genome shotgun (WGS) entry which is preliminary data.</text>
</comment>
<proteinExistence type="predicted"/>